<gene>
    <name evidence="1" type="ORF">C4532_10745</name>
</gene>
<evidence type="ECO:0008006" key="3">
    <source>
        <dbReference type="Google" id="ProtNLM"/>
    </source>
</evidence>
<dbReference type="Proteomes" id="UP000285961">
    <property type="component" value="Unassembled WGS sequence"/>
</dbReference>
<protein>
    <recommendedName>
        <fullName evidence="3">TIGR04076 family protein</fullName>
    </recommendedName>
</protein>
<evidence type="ECO:0000313" key="1">
    <source>
        <dbReference type="EMBL" id="RJP69615.1"/>
    </source>
</evidence>
<dbReference type="AlphaFoldDB" id="A0A419EXI7"/>
<comment type="caution">
    <text evidence="1">The sequence shown here is derived from an EMBL/GenBank/DDBJ whole genome shotgun (WGS) entry which is preliminary data.</text>
</comment>
<proteinExistence type="predicted"/>
<evidence type="ECO:0000313" key="2">
    <source>
        <dbReference type="Proteomes" id="UP000285961"/>
    </source>
</evidence>
<organism evidence="1 2">
    <name type="scientific">Candidatus Abyssobacteria bacterium SURF_17</name>
    <dbReference type="NCBI Taxonomy" id="2093361"/>
    <lineage>
        <taxon>Bacteria</taxon>
        <taxon>Pseudomonadati</taxon>
        <taxon>Candidatus Hydrogenedentota</taxon>
        <taxon>Candidatus Abyssobacteria</taxon>
    </lineage>
</organism>
<sequence length="137" mass="14901">MRDPMLTAFAKEMLKMSDEDIEKVPPEQEQDFKNAMANFAKYRLVAEVAQARYCAAGVHVGQKLVLNGVQIDGDASDCPLCVGLIAPLERAWAVFLDRCYKNRDLTAPLGGVRCADPGLDAGGLGSVLFDVRIEEIG</sequence>
<dbReference type="EMBL" id="QZKI01000080">
    <property type="protein sequence ID" value="RJP69615.1"/>
    <property type="molecule type" value="Genomic_DNA"/>
</dbReference>
<accession>A0A419EXI7</accession>
<reference evidence="1 2" key="1">
    <citation type="journal article" date="2017" name="ISME J.">
        <title>Energy and carbon metabolisms in a deep terrestrial subsurface fluid microbial community.</title>
        <authorList>
            <person name="Momper L."/>
            <person name="Jungbluth S.P."/>
            <person name="Lee M.D."/>
            <person name="Amend J.P."/>
        </authorList>
    </citation>
    <scope>NUCLEOTIDE SEQUENCE [LARGE SCALE GENOMIC DNA]</scope>
    <source>
        <strain evidence="1">SURF_17</strain>
    </source>
</reference>
<name>A0A419EXI7_9BACT</name>